<dbReference type="InterPro" id="IPR003749">
    <property type="entry name" value="ThiS/MoaD-like"/>
</dbReference>
<reference evidence="4 5" key="1">
    <citation type="submission" date="2016-03" db="EMBL/GenBank/DDBJ databases">
        <title>Spore heat resistance.</title>
        <authorList>
            <person name="Boekhorst J."/>
            <person name="Berendsen E.M."/>
            <person name="Wells-Bennik M.H."/>
            <person name="Kuipers O.P."/>
        </authorList>
    </citation>
    <scope>NUCLEOTIDE SEQUENCE [LARGE SCALE GENOMIC DNA]</scope>
    <source>
        <strain evidence="4 5">GS8</strain>
    </source>
</reference>
<comment type="caution">
    <text evidence="4">The sequence shown here is derived from an EMBL/GenBank/DDBJ whole genome shotgun (WGS) entry which is preliminary data.</text>
</comment>
<dbReference type="InterPro" id="IPR044672">
    <property type="entry name" value="MOCS2A"/>
</dbReference>
<name>A0ABQ7HFL6_GEOSE</name>
<dbReference type="InterPro" id="IPR012675">
    <property type="entry name" value="Beta-grasp_dom_sf"/>
</dbReference>
<dbReference type="PANTHER" id="PTHR33359">
    <property type="entry name" value="MOLYBDOPTERIN SYNTHASE SULFUR CARRIER SUBUNIT"/>
    <property type="match status" value="1"/>
</dbReference>
<dbReference type="CDD" id="cd00754">
    <property type="entry name" value="Ubl_MoaD"/>
    <property type="match status" value="1"/>
</dbReference>
<dbReference type="PANTHER" id="PTHR33359:SF1">
    <property type="entry name" value="MOLYBDOPTERIN SYNTHASE SULFUR CARRIER SUBUNIT"/>
    <property type="match status" value="1"/>
</dbReference>
<comment type="similarity">
    <text evidence="2">Belongs to the MoaD family.</text>
</comment>
<proteinExistence type="inferred from homology"/>
<organism evidence="4 5">
    <name type="scientific">Geobacillus stearothermophilus</name>
    <name type="common">Bacillus stearothermophilus</name>
    <dbReference type="NCBI Taxonomy" id="1422"/>
    <lineage>
        <taxon>Bacteria</taxon>
        <taxon>Bacillati</taxon>
        <taxon>Bacillota</taxon>
        <taxon>Bacilli</taxon>
        <taxon>Bacillales</taxon>
        <taxon>Anoxybacillaceae</taxon>
        <taxon>Geobacillus</taxon>
    </lineage>
</organism>
<evidence type="ECO:0000256" key="1">
    <source>
        <dbReference type="ARBA" id="ARBA00022741"/>
    </source>
</evidence>
<dbReference type="SUPFAM" id="SSF54285">
    <property type="entry name" value="MoaD/ThiS"/>
    <property type="match status" value="1"/>
</dbReference>
<dbReference type="EMBL" id="LUCS01000027">
    <property type="protein sequence ID" value="KAF6510953.1"/>
    <property type="molecule type" value="Genomic_DNA"/>
</dbReference>
<evidence type="ECO:0000256" key="3">
    <source>
        <dbReference type="ARBA" id="ARBA00024247"/>
    </source>
</evidence>
<dbReference type="Pfam" id="PF02597">
    <property type="entry name" value="ThiS"/>
    <property type="match status" value="1"/>
</dbReference>
<protein>
    <recommendedName>
        <fullName evidence="3">Molybdopterin synthase sulfur carrier subunit</fullName>
    </recommendedName>
</protein>
<evidence type="ECO:0000313" key="5">
    <source>
        <dbReference type="Proteomes" id="UP000773850"/>
    </source>
</evidence>
<evidence type="ECO:0000256" key="2">
    <source>
        <dbReference type="ARBA" id="ARBA00024200"/>
    </source>
</evidence>
<dbReference type="Gene3D" id="3.10.20.30">
    <property type="match status" value="1"/>
</dbReference>
<keyword evidence="1" id="KW-0547">Nucleotide-binding</keyword>
<evidence type="ECO:0000313" key="4">
    <source>
        <dbReference type="EMBL" id="KAF6510953.1"/>
    </source>
</evidence>
<keyword evidence="5" id="KW-1185">Reference proteome</keyword>
<sequence>MRNDPPFIFAHLGEQIGEREVMWPHVPETVKQLKDEVEERYGVSLGRVMTAVNEEYARDESPLHAGDTVAFIPPVSGG</sequence>
<dbReference type="Proteomes" id="UP000773850">
    <property type="component" value="Unassembled WGS sequence"/>
</dbReference>
<dbReference type="InterPro" id="IPR016155">
    <property type="entry name" value="Mopterin_synth/thiamin_S_b"/>
</dbReference>
<gene>
    <name evidence="4" type="ORF">GS8_1624</name>
</gene>
<accession>A0ABQ7HFL6</accession>